<sequence>MSSSYVAYGELKLEKELKVALDTKDVKASPYYKDKVLSLPITKEAGTELWQHWTDQAFSGLISAIATRRLNLVEKYDKKKHEKCSSEAHDITSHAKCLVALEGDGLTNRLLKRKKYFHQKKRKTIKKMSKKSLKSNEKLKKLRSMESYEASKSAEHKNKRRRRILKKSSENSGISNELSENDWVGSFKTVKRAKRSIKVKNTDSYILKTEYDKSPFATITKHLTKTVKIFNKKDKLSKWQDIIERIQKKGDMMKKRKQVENLQRKRMQVFQNAKRIRSSENSLLEMRKRRKNNEDGSILNFANLEKHIDDEELKEMFHQKVSNMTEEEKMMMIPIDLIRQATKIGLGLSGHNTTDMDTKTIKLISPRFMSVLPEDEEARKNEVSIIQREHVTYISDLEKKTSFKSIFGMADKVGMTAEDSQNFLDLLVEATGVAEAVEEAEDKLTDALRKKDDAMGRGPDGQPLYFTKENITERFPAEAKKIELFEKLDKTYSIEQLKDMNQTGYTVLNPKQMQMIYGKKSPFKNPRLLKTFNNMTRAEIQRSIHSTIKDVADKKLKFEVRQKDIVLSPIVNTAIINNPALASQALILSPAVMVPLIQSPAIFGTVVLSPWLFVPVILSPRILSPVILDPFMFVPIVLSPLALVPVVLSPGVFNPFVLSPLLLCPFILSPQVMTPLILSPFALTPLILNPLLMSPLVLSPFVLSPQVLSPQFLTGIILSPYALSPAIESNGKLVTVFASPKIIADMQFQKELQVVLDTKDVKASPYYKDKVLSLPITKEAGTELWQHWTDQAFSGLISAIATRRLNLVEKYDKKKHEKCSSEAHDITSHAKCLVALEGDGLTNRLLKRKKYFHQKKRKTIEKMSKKRLKSNEKLKKLRSMESYEASKSAEQKNKRRRRILKKSSENSGISNELSENDWIGSFKTLRRAKRSVKTVDNYSLKTSYDKSPFATITKTLSNYVKVFKKKEKISKWQEIIERIQKKGDMMKKRKQMENLQKKRIQVFQKATIGSSDDSSFKMRKIRQQNGKSSNFANLEKHIDDEELKEMFHQKVSNMTEEEKMMMIPIDLIRQATKIGLGLSGHNTTDMDTKTIKLISPRFMSVLPEDEEARKNEVSVIQREHVTYISDLEKKTSFKSIFGMADKVGMTAEDSQNFLDLLVEATGVAEAVEEAEDKLTDALRKKDDAMGRGPDGQPLYFTKENITERFPAEAKKIELFEKLDKTYSIEQLKDMNQTGYTVLNPKQMQMIYGKKSPFKNPRVLKTFNNMTRAEIQRSIHSTIKDVADKKLKFEVRQKDIVLSPIVATPIINNPVLTSQPLILSPAVMVPLIQSPAVFGAVILSPWLFVPVILSPRILSPVVLTPFVFAPIVLSPLALVPVILSPGIFNPFIFSPLVLCPFILSPQVMTPLILSPFALTPLILTPLALSPIVLSPFVLSPQVLSPQFVTGIILSPYALSPAVESTGKMVTVFASPSWLS</sequence>
<feature type="transmembrane region" description="Helical" evidence="2">
    <location>
        <begin position="1411"/>
        <end position="1433"/>
    </location>
</feature>
<evidence type="ECO:0000313" key="3">
    <source>
        <dbReference type="EMBL" id="KAF1765813.1"/>
    </source>
</evidence>
<dbReference type="KEGG" id="crq:GCK72_005766"/>
<accession>A0A6A5HHG0</accession>
<evidence type="ECO:0000256" key="1">
    <source>
        <dbReference type="SAM" id="MobiDB-lite"/>
    </source>
</evidence>
<dbReference type="Pfam" id="PF04870">
    <property type="entry name" value="Moulting_cycle"/>
    <property type="match status" value="2"/>
</dbReference>
<gene>
    <name evidence="3" type="ORF">GCK72_005766</name>
</gene>
<reference evidence="3 4" key="1">
    <citation type="submission" date="2019-12" db="EMBL/GenBank/DDBJ databases">
        <title>Chromosome-level assembly of the Caenorhabditis remanei genome.</title>
        <authorList>
            <person name="Teterina A.A."/>
            <person name="Willis J.H."/>
            <person name="Phillips P.C."/>
        </authorList>
    </citation>
    <scope>NUCLEOTIDE SEQUENCE [LARGE SCALE GENOMIC DNA]</scope>
    <source>
        <strain evidence="3 4">PX506</strain>
        <tissue evidence="3">Whole organism</tissue>
    </source>
</reference>
<keyword evidence="2" id="KW-1133">Transmembrane helix</keyword>
<dbReference type="PANTHER" id="PTHR21523:SF39">
    <property type="entry name" value="MLT-TEN (MLT-10) RELATED"/>
    <property type="match status" value="1"/>
</dbReference>
<organism evidence="3 4">
    <name type="scientific">Caenorhabditis remanei</name>
    <name type="common">Caenorhabditis vulgaris</name>
    <dbReference type="NCBI Taxonomy" id="31234"/>
    <lineage>
        <taxon>Eukaryota</taxon>
        <taxon>Metazoa</taxon>
        <taxon>Ecdysozoa</taxon>
        <taxon>Nematoda</taxon>
        <taxon>Chromadorea</taxon>
        <taxon>Rhabditida</taxon>
        <taxon>Rhabditina</taxon>
        <taxon>Rhabditomorpha</taxon>
        <taxon>Rhabditoidea</taxon>
        <taxon>Rhabditidae</taxon>
        <taxon>Peloderinae</taxon>
        <taxon>Caenorhabditis</taxon>
    </lineage>
</organism>
<dbReference type="CTD" id="9797781"/>
<feature type="transmembrane region" description="Helical" evidence="2">
    <location>
        <begin position="592"/>
        <end position="614"/>
    </location>
</feature>
<feature type="region of interest" description="Disordered" evidence="1">
    <location>
        <begin position="144"/>
        <end position="176"/>
    </location>
</feature>
<feature type="compositionally biased region" description="Basic residues" evidence="1">
    <location>
        <begin position="157"/>
        <end position="166"/>
    </location>
</feature>
<name>A0A6A5HHG0_CAERE</name>
<feature type="transmembrane region" description="Helical" evidence="2">
    <location>
        <begin position="1322"/>
        <end position="1344"/>
    </location>
</feature>
<feature type="region of interest" description="Disordered" evidence="1">
    <location>
        <begin position="879"/>
        <end position="911"/>
    </location>
</feature>
<dbReference type="InterPro" id="IPR006954">
    <property type="entry name" value="Mlt-10-like"/>
</dbReference>
<proteinExistence type="predicted"/>
<protein>
    <submittedName>
        <fullName evidence="3">Uncharacterized protein</fullName>
    </submittedName>
</protein>
<keyword evidence="2" id="KW-0812">Transmembrane</keyword>
<feature type="transmembrane region" description="Helical" evidence="2">
    <location>
        <begin position="626"/>
        <end position="646"/>
    </location>
</feature>
<dbReference type="EMBL" id="WUAV01000002">
    <property type="protein sequence ID" value="KAF1765813.1"/>
    <property type="molecule type" value="Genomic_DNA"/>
</dbReference>
<keyword evidence="2" id="KW-0472">Membrane</keyword>
<dbReference type="RefSeq" id="XP_053589522.1">
    <property type="nucleotide sequence ID" value="XM_053725328.1"/>
</dbReference>
<comment type="caution">
    <text evidence="3">The sequence shown here is derived from an EMBL/GenBank/DDBJ whole genome shotgun (WGS) entry which is preliminary data.</text>
</comment>
<dbReference type="GeneID" id="9797781"/>
<feature type="transmembrane region" description="Helical" evidence="2">
    <location>
        <begin position="1382"/>
        <end position="1399"/>
    </location>
</feature>
<evidence type="ECO:0000256" key="2">
    <source>
        <dbReference type="SAM" id="Phobius"/>
    </source>
</evidence>
<feature type="transmembrane region" description="Helical" evidence="2">
    <location>
        <begin position="1356"/>
        <end position="1376"/>
    </location>
</feature>
<dbReference type="Proteomes" id="UP000483820">
    <property type="component" value="Chromosome II"/>
</dbReference>
<evidence type="ECO:0000313" key="4">
    <source>
        <dbReference type="Proteomes" id="UP000483820"/>
    </source>
</evidence>
<dbReference type="PANTHER" id="PTHR21523">
    <property type="match status" value="1"/>
</dbReference>